<dbReference type="Gene3D" id="3.30.2350.10">
    <property type="entry name" value="Pseudouridine synthase"/>
    <property type="match status" value="1"/>
</dbReference>
<accession>A0AAV8RW15</accession>
<dbReference type="GO" id="GO:0009982">
    <property type="term" value="F:pseudouridine synthase activity"/>
    <property type="evidence" value="ECO:0007669"/>
    <property type="project" value="InterPro"/>
</dbReference>
<evidence type="ECO:0000256" key="1">
    <source>
        <dbReference type="ARBA" id="ARBA00000073"/>
    </source>
</evidence>
<dbReference type="AlphaFoldDB" id="A0AAV8RW15"/>
<dbReference type="InterPro" id="IPR006224">
    <property type="entry name" value="PsdUridine_synth_RluA-like_CS"/>
</dbReference>
<protein>
    <recommendedName>
        <fullName evidence="2">Pseudouridine synthase RsuA/RluA-like domain-containing protein</fullName>
    </recommendedName>
</protein>
<dbReference type="PROSITE" id="PS01129">
    <property type="entry name" value="PSI_RLU"/>
    <property type="match status" value="1"/>
</dbReference>
<organism evidence="3 4">
    <name type="scientific">Ensete ventricosum</name>
    <name type="common">Abyssinian banana</name>
    <name type="synonym">Musa ensete</name>
    <dbReference type="NCBI Taxonomy" id="4639"/>
    <lineage>
        <taxon>Eukaryota</taxon>
        <taxon>Viridiplantae</taxon>
        <taxon>Streptophyta</taxon>
        <taxon>Embryophyta</taxon>
        <taxon>Tracheophyta</taxon>
        <taxon>Spermatophyta</taxon>
        <taxon>Magnoliopsida</taxon>
        <taxon>Liliopsida</taxon>
        <taxon>Zingiberales</taxon>
        <taxon>Musaceae</taxon>
        <taxon>Ensete</taxon>
    </lineage>
</organism>
<dbReference type="PANTHER" id="PTHR21600">
    <property type="entry name" value="MITOCHONDRIAL RNA PSEUDOURIDINE SYNTHASE"/>
    <property type="match status" value="1"/>
</dbReference>
<dbReference type="Proteomes" id="UP001222027">
    <property type="component" value="Unassembled WGS sequence"/>
</dbReference>
<dbReference type="InterPro" id="IPR020103">
    <property type="entry name" value="PsdUridine_synth_cat_dom_sf"/>
</dbReference>
<evidence type="ECO:0000259" key="2">
    <source>
        <dbReference type="Pfam" id="PF00849"/>
    </source>
</evidence>
<dbReference type="CDD" id="cd00165">
    <property type="entry name" value="S4"/>
    <property type="match status" value="1"/>
</dbReference>
<dbReference type="GO" id="GO:0003723">
    <property type="term" value="F:RNA binding"/>
    <property type="evidence" value="ECO:0007669"/>
    <property type="project" value="InterPro"/>
</dbReference>
<dbReference type="GO" id="GO:0000455">
    <property type="term" value="P:enzyme-directed rRNA pseudouridine synthesis"/>
    <property type="evidence" value="ECO:0007669"/>
    <property type="project" value="TreeGrafter"/>
</dbReference>
<dbReference type="EMBL" id="JAQQAF010000001">
    <property type="protein sequence ID" value="KAJ8511514.1"/>
    <property type="molecule type" value="Genomic_DNA"/>
</dbReference>
<proteinExistence type="predicted"/>
<dbReference type="CDD" id="cd02869">
    <property type="entry name" value="PseudoU_synth_RluA_like"/>
    <property type="match status" value="1"/>
</dbReference>
<reference evidence="3 4" key="1">
    <citation type="submission" date="2022-12" db="EMBL/GenBank/DDBJ databases">
        <title>Chromosome-scale assembly of the Ensete ventricosum genome.</title>
        <authorList>
            <person name="Dussert Y."/>
            <person name="Stocks J."/>
            <person name="Wendawek A."/>
            <person name="Woldeyes F."/>
            <person name="Nichols R.A."/>
            <person name="Borrell J.S."/>
        </authorList>
    </citation>
    <scope>NUCLEOTIDE SEQUENCE [LARGE SCALE GENOMIC DNA]</scope>
    <source>
        <strain evidence="4">cv. Maze</strain>
        <tissue evidence="3">Seeds</tissue>
    </source>
</reference>
<comment type="catalytic activity">
    <reaction evidence="1">
        <text>a uridine in RNA = a pseudouridine in RNA</text>
        <dbReference type="Rhea" id="RHEA:48348"/>
        <dbReference type="Rhea" id="RHEA-COMP:12068"/>
        <dbReference type="Rhea" id="RHEA-COMP:12069"/>
        <dbReference type="ChEBI" id="CHEBI:65314"/>
        <dbReference type="ChEBI" id="CHEBI:65315"/>
    </reaction>
</comment>
<evidence type="ECO:0000313" key="4">
    <source>
        <dbReference type="Proteomes" id="UP001222027"/>
    </source>
</evidence>
<evidence type="ECO:0000313" key="3">
    <source>
        <dbReference type="EMBL" id="KAJ8511514.1"/>
    </source>
</evidence>
<dbReference type="InterPro" id="IPR050188">
    <property type="entry name" value="RluA_PseudoU_synthase"/>
</dbReference>
<dbReference type="Pfam" id="PF00849">
    <property type="entry name" value="PseudoU_synth_2"/>
    <property type="match status" value="1"/>
</dbReference>
<dbReference type="PANTHER" id="PTHR21600:SF88">
    <property type="entry name" value="RNA PSEUDOURIDINE SYNTHASE 5"/>
    <property type="match status" value="1"/>
</dbReference>
<dbReference type="InterPro" id="IPR006145">
    <property type="entry name" value="PsdUridine_synth_RsuA/RluA"/>
</dbReference>
<feature type="domain" description="Pseudouridine synthase RsuA/RluA-like" evidence="2">
    <location>
        <begin position="120"/>
        <end position="301"/>
    </location>
</feature>
<comment type="caution">
    <text evidence="3">The sequence shown here is derived from an EMBL/GenBank/DDBJ whole genome shotgun (WGS) entry which is preliminary data.</text>
</comment>
<sequence length="391" mass="43634">MAAVTTSHRSSPPVPPHPPLYSFGVPWPDHNEGLLYTDVVRSTDNATTLIEFYSSKYKNSAPLQGWLQRIRNRQITVDGAVVTDPCFALRDGAEVVYHRLPWKEPFAPYLLDVLYEDNDMVAINKPSGLQVLPGGLFQQRTVLMQLQWKEWNKVSCDCSKRQMTHETHPVPVHRLGRGTSGILLCAKTKLAKTRLSAYFANSTAFAGDDRCEMEPSKARRISKVYRALVAGVIERDEFVIKQPIGTMNYPGVAKGLYVASSSGKPALSKVQVLERDAQRNQAVVQVEIHSGRPHQIRIHLAFAGHPLIGDPLYDIGGQPKAFESQSSCDSAADDGGYQKPVQAVPGDCGYYLHAYQLFLYHPVTNERIEITASLPPILQTQEERDQENLQR</sequence>
<gene>
    <name evidence="3" type="ORF">OPV22_001948</name>
</gene>
<keyword evidence="4" id="KW-1185">Reference proteome</keyword>
<name>A0AAV8RW15_ENSVE</name>
<dbReference type="SUPFAM" id="SSF55120">
    <property type="entry name" value="Pseudouridine synthase"/>
    <property type="match status" value="1"/>
</dbReference>